<gene>
    <name evidence="1" type="ORF">NCTC12204_02460</name>
</gene>
<dbReference type="Gene3D" id="3.40.50.11940">
    <property type="match status" value="2"/>
</dbReference>
<protein>
    <submittedName>
        <fullName evidence="1">CRISPR associated protein</fullName>
    </submittedName>
</protein>
<comment type="caution">
    <text evidence="1">The sequence shown here is derived from an EMBL/GenBank/DDBJ whole genome shotgun (WGS) entry which is preliminary data.</text>
</comment>
<accession>A0A7Z9AXP9</accession>
<dbReference type="Pfam" id="PF09711">
    <property type="entry name" value="Cas_Csn2"/>
    <property type="match status" value="1"/>
</dbReference>
<dbReference type="NCBIfam" id="TIGR01866">
    <property type="entry name" value="cas_Csn2"/>
    <property type="match status" value="1"/>
</dbReference>
<dbReference type="InterPro" id="IPR038600">
    <property type="entry name" value="Csn2_sf"/>
</dbReference>
<sequence length="219" mass="25620">MNLNFSLLEQPISFEKALIFVIEDVEVFSKVVHGVYQYGENSMLKFFNDKLQLLKPSELIVVTDILSFDSQAPTTLKLIYADLEQQLNENIELKSRIDQLTTKVQEWISEELLEHELDLVCEEMSMVELFKALKIRITTQPESIFQKIMEILQIYKYLVKKKCLVFINVGAYLTTTEMAELQEYISLCHMPVLFIEPGKIKGLKQTVLDQDYFLCEEMW</sequence>
<name>A0A7Z9AXP9_ENTHR</name>
<proteinExistence type="predicted"/>
<evidence type="ECO:0000313" key="2">
    <source>
        <dbReference type="Proteomes" id="UP000352698"/>
    </source>
</evidence>
<dbReference type="AlphaFoldDB" id="A0A7Z9AXP9"/>
<evidence type="ECO:0000313" key="1">
    <source>
        <dbReference type="EMBL" id="VTQ69448.1"/>
    </source>
</evidence>
<organism evidence="1 2">
    <name type="scientific">Enterococcus hirae</name>
    <dbReference type="NCBI Taxonomy" id="1354"/>
    <lineage>
        <taxon>Bacteria</taxon>
        <taxon>Bacillati</taxon>
        <taxon>Bacillota</taxon>
        <taxon>Bacilli</taxon>
        <taxon>Lactobacillales</taxon>
        <taxon>Enterococcaceae</taxon>
        <taxon>Enterococcus</taxon>
    </lineage>
</organism>
<dbReference type="EMBL" id="CABEEP010000001">
    <property type="protein sequence ID" value="VTQ69448.1"/>
    <property type="molecule type" value="Genomic_DNA"/>
</dbReference>
<reference evidence="1 2" key="1">
    <citation type="submission" date="2019-05" db="EMBL/GenBank/DDBJ databases">
        <authorList>
            <consortium name="Pathogen Informatics"/>
        </authorList>
    </citation>
    <scope>NUCLEOTIDE SEQUENCE [LARGE SCALE GENOMIC DNA]</scope>
    <source>
        <strain evidence="1 2">NCTC12204</strain>
    </source>
</reference>
<dbReference type="RefSeq" id="WP_010737005.1">
    <property type="nucleotide sequence ID" value="NZ_CABEEP010000001.1"/>
</dbReference>
<dbReference type="InterPro" id="IPR010146">
    <property type="entry name" value="CRISPR-assoc_prot_Csn2-typ"/>
</dbReference>
<dbReference type="Proteomes" id="UP000352698">
    <property type="component" value="Unassembled WGS sequence"/>
</dbReference>